<feature type="compositionally biased region" description="Gly residues" evidence="2">
    <location>
        <begin position="297"/>
        <end position="306"/>
    </location>
</feature>
<protein>
    <recommendedName>
        <fullName evidence="3">C2H2-type domain-containing protein</fullName>
    </recommendedName>
</protein>
<dbReference type="PROSITE" id="PS50157">
    <property type="entry name" value="ZINC_FINGER_C2H2_2"/>
    <property type="match status" value="2"/>
</dbReference>
<feature type="compositionally biased region" description="Basic residues" evidence="2">
    <location>
        <begin position="598"/>
        <end position="610"/>
    </location>
</feature>
<feature type="compositionally biased region" description="Polar residues" evidence="2">
    <location>
        <begin position="554"/>
        <end position="564"/>
    </location>
</feature>
<feature type="compositionally biased region" description="Polar residues" evidence="2">
    <location>
        <begin position="755"/>
        <end position="764"/>
    </location>
</feature>
<sequence>MVVSVSHIARARLEMLPTPSGTPERSQELEEEKIANPPTSEQTEQEEIDQNQGELDLHDLYADVTDQENKLEQEYQAEQEEKEQSEHIEQTGESPVAEQRDGLEQDEQTDKDKEEDKAVFLQTVLHDHSYDAYSNYIRLRQMGYIVASPVKAQEDEVILDVVGGDADVSDTSQEFATCSQLHSSMPLHSPDPIRFVPSPWLNSTTPHTPQSPYSPYARPAGFGSGVHHFSPWMVNQVNQARLHVAQPMTQRMVVQNPQSWMTPVRDVFSPNPAPRQITPPWLGPRLERAPMQTQNGFGPGSSGGNSGMPQQPQRPVYQPLTRMQLPSYWTQQRQNLPRMMPYTGPQPAISIQGRKKPPRKPVAVTRDGKVIKAIKGGQIRNRFKCRKCGILVVGGYFKEHAQRHLLIDENFASFQCPYENCDMAHYRKSAVGTHISRCHRNEKESLKEIIECIDAGIESKIKNMVTNFFGGLKPEKLQAIVTDQDEEEEVDQAAFELQQELDMDQDEAQNEQDEGEEVGDGMNGKAEEEEDDDDDEMEEAREIAEKLDGKKSEQVSYTNPQPIQFSPLAHGQIATPFHETRAAKRKGVDRLSPEPSPKKSRKTGKPKGRPPKASPMMTPSEQREKRATPQPMERLSVFCKPCNKTIRCAMGSIEAVVDHAALHMKELDGKLRFKCKHCNRSNSSENQMRFHCRKKHSDPQGFTDNIQNWIVAHVRHVSKECFGSEDFLMNVLKKSNAFTGKDQNRGRPVELGTDAEQQPSTSRASNKDEKNKKEDPEWEQENALEGLEEGELPSDPEQEEETMTFDKTNEGEEEEEFDDRLENVDDLE</sequence>
<evidence type="ECO:0000259" key="3">
    <source>
        <dbReference type="PROSITE" id="PS50157"/>
    </source>
</evidence>
<feature type="compositionally biased region" description="Basic and acidic residues" evidence="2">
    <location>
        <begin position="98"/>
        <end position="114"/>
    </location>
</feature>
<keyword evidence="1" id="KW-0863">Zinc-finger</keyword>
<dbReference type="Proteomes" id="UP000218231">
    <property type="component" value="Unassembled WGS sequence"/>
</dbReference>
<keyword evidence="1" id="KW-0862">Zinc</keyword>
<feature type="compositionally biased region" description="Acidic residues" evidence="2">
    <location>
        <begin position="811"/>
        <end position="828"/>
    </location>
</feature>
<feature type="compositionally biased region" description="Basic and acidic residues" evidence="2">
    <location>
        <begin position="581"/>
        <end position="592"/>
    </location>
</feature>
<feature type="compositionally biased region" description="Basic and acidic residues" evidence="2">
    <location>
        <begin position="25"/>
        <end position="34"/>
    </location>
</feature>
<dbReference type="SMART" id="SM00355">
    <property type="entry name" value="ZnF_C2H2"/>
    <property type="match status" value="3"/>
</dbReference>
<keyword evidence="5" id="KW-1185">Reference proteome</keyword>
<dbReference type="InterPro" id="IPR013087">
    <property type="entry name" value="Znf_C2H2_type"/>
</dbReference>
<feature type="compositionally biased region" description="Basic and acidic residues" evidence="2">
    <location>
        <begin position="540"/>
        <end position="553"/>
    </location>
</feature>
<reference evidence="4 5" key="1">
    <citation type="journal article" date="2017" name="Curr. Biol.">
        <title>Genome architecture and evolution of a unichromosomal asexual nematode.</title>
        <authorList>
            <person name="Fradin H."/>
            <person name="Zegar C."/>
            <person name="Gutwein M."/>
            <person name="Lucas J."/>
            <person name="Kovtun M."/>
            <person name="Corcoran D."/>
            <person name="Baugh L.R."/>
            <person name="Kiontke K."/>
            <person name="Gunsalus K."/>
            <person name="Fitch D.H."/>
            <person name="Piano F."/>
        </authorList>
    </citation>
    <scope>NUCLEOTIDE SEQUENCE [LARGE SCALE GENOMIC DNA]</scope>
    <source>
        <strain evidence="4">PF1309</strain>
    </source>
</reference>
<gene>
    <name evidence="4" type="ORF">WR25_17194</name>
</gene>
<evidence type="ECO:0000256" key="2">
    <source>
        <dbReference type="SAM" id="MobiDB-lite"/>
    </source>
</evidence>
<comment type="caution">
    <text evidence="4">The sequence shown here is derived from an EMBL/GenBank/DDBJ whole genome shotgun (WGS) entry which is preliminary data.</text>
</comment>
<feature type="domain" description="C2H2-type" evidence="3">
    <location>
        <begin position="673"/>
        <end position="701"/>
    </location>
</feature>
<feature type="domain" description="C2H2-type" evidence="3">
    <location>
        <begin position="414"/>
        <end position="444"/>
    </location>
</feature>
<accession>A0A2A2KIP3</accession>
<feature type="region of interest" description="Disordered" evidence="2">
    <location>
        <begin position="293"/>
        <end position="313"/>
    </location>
</feature>
<feature type="region of interest" description="Disordered" evidence="2">
    <location>
        <begin position="738"/>
        <end position="828"/>
    </location>
</feature>
<feature type="compositionally biased region" description="Basic and acidic residues" evidence="2">
    <location>
        <begin position="765"/>
        <end position="775"/>
    </location>
</feature>
<evidence type="ECO:0000313" key="5">
    <source>
        <dbReference type="Proteomes" id="UP000218231"/>
    </source>
</evidence>
<evidence type="ECO:0000256" key="1">
    <source>
        <dbReference type="PROSITE-ProRule" id="PRU00042"/>
    </source>
</evidence>
<dbReference type="GO" id="GO:0008270">
    <property type="term" value="F:zinc ion binding"/>
    <property type="evidence" value="ECO:0007669"/>
    <property type="project" value="UniProtKB-KW"/>
</dbReference>
<feature type="compositionally biased region" description="Acidic residues" evidence="2">
    <location>
        <begin position="527"/>
        <end position="539"/>
    </location>
</feature>
<evidence type="ECO:0000313" key="4">
    <source>
        <dbReference type="EMBL" id="PAV73738.1"/>
    </source>
</evidence>
<name>A0A2A2KIP3_9BILA</name>
<feature type="compositionally biased region" description="Basic and acidic residues" evidence="2">
    <location>
        <begin position="55"/>
        <end position="73"/>
    </location>
</feature>
<proteinExistence type="predicted"/>
<organism evidence="4 5">
    <name type="scientific">Diploscapter pachys</name>
    <dbReference type="NCBI Taxonomy" id="2018661"/>
    <lineage>
        <taxon>Eukaryota</taxon>
        <taxon>Metazoa</taxon>
        <taxon>Ecdysozoa</taxon>
        <taxon>Nematoda</taxon>
        <taxon>Chromadorea</taxon>
        <taxon>Rhabditida</taxon>
        <taxon>Rhabditina</taxon>
        <taxon>Rhabditomorpha</taxon>
        <taxon>Rhabditoidea</taxon>
        <taxon>Rhabditidae</taxon>
        <taxon>Diploscapter</taxon>
    </lineage>
</organism>
<dbReference type="AlphaFoldDB" id="A0A2A2KIP3"/>
<feature type="region of interest" description="Disordered" evidence="2">
    <location>
        <begin position="1"/>
        <end position="114"/>
    </location>
</feature>
<feature type="compositionally biased region" description="Acidic residues" evidence="2">
    <location>
        <begin position="776"/>
        <end position="803"/>
    </location>
</feature>
<feature type="region of interest" description="Disordered" evidence="2">
    <location>
        <begin position="504"/>
        <end position="569"/>
    </location>
</feature>
<feature type="region of interest" description="Disordered" evidence="2">
    <location>
        <begin position="581"/>
        <end position="630"/>
    </location>
</feature>
<feature type="compositionally biased region" description="Acidic residues" evidence="2">
    <location>
        <begin position="504"/>
        <end position="519"/>
    </location>
</feature>
<dbReference type="EMBL" id="LIAE01008539">
    <property type="protein sequence ID" value="PAV73738.1"/>
    <property type="molecule type" value="Genomic_DNA"/>
</dbReference>
<keyword evidence="1" id="KW-0479">Metal-binding</keyword>